<evidence type="ECO:0000313" key="2">
    <source>
        <dbReference type="Proteomes" id="UP000219621"/>
    </source>
</evidence>
<dbReference type="EMBL" id="OCNJ01000003">
    <property type="protein sequence ID" value="SOD93243.1"/>
    <property type="molecule type" value="Genomic_DNA"/>
</dbReference>
<keyword evidence="2" id="KW-1185">Reference proteome</keyword>
<sequence>MTLISSAHVGVLLDGILDCAAHARDSGTAAAAHAEPTPACVVTTGAPGERPIAGRAAFESLAGRGWDGDCGLARHPILPLLESLDGAADAIAGAPGLAAADLVAAHVEAVAEGTGAHRVVVVPDTLGEAGQQRLIDGLRRIGISAELLWRPVAALLGWALGLSDDHVRSLAGTTVAVGHAGFWRPEVSILAIDVEEVHGKPYLVPVRSGRGQAPALPATMEMQALNLLAQDLSEHGVSADLAERLVWISRRPWATMCGRPTPQEIVRDTGGRWHRLHRTEPAPAPMAEILAAALAASLDEVTERRPLAAVAVEGPLAGLRLPDGTRLASALAGSRAGGRDAVALPPDTAALGAAHYAWRRSVGIVGYYDSLPDLRIQAQELGRPTFISLMKGRDRVAGGTTVGPDLVTGFSIAGGTTEVDYALSRSDDAMVRKTVTRLPEPADRNIPITLYVTQKPGQGFASVEIRPPEGERLADRPVFLDWSSMTSTGLGEDEYLRTLRVELAWPDPSPWPSRAIVWKAADIPRTMHLFHLACGGLGGKLEFAAKDLMSALGKKPALDWPLKKEAPEDRARMAGGVTKAGVFDSDGSIPAEEDLRELLGAPPGGFKTYRQLSDAVLDAAAAAFERLTPKLRANDEKQLRDLHRQLMLAAAWSYSSTPEPILDYLRKSLRSPWTSLHSGHDYKAAGRCFSKPDDIALLFKATRDHFALKGLQTPNDRAKALSLVLMYRADAPAALNRRIAGDLAGTAVALMEQQAGLNNIKNTFFAAAQLLVGLLRFRMIEPDFLDPERDRLVPRVRDVLGRAKARIRSSDSKILPVLEEIEAFIDRRGTNGLLFEELDKLSD</sequence>
<dbReference type="AlphaFoldDB" id="A0A286GCJ0"/>
<dbReference type="OrthoDB" id="5523400at2"/>
<gene>
    <name evidence="1" type="ORF">SAMN05421508_1031</name>
</gene>
<organism evidence="1 2">
    <name type="scientific">Caenispirillum bisanense</name>
    <dbReference type="NCBI Taxonomy" id="414052"/>
    <lineage>
        <taxon>Bacteria</taxon>
        <taxon>Pseudomonadati</taxon>
        <taxon>Pseudomonadota</taxon>
        <taxon>Alphaproteobacteria</taxon>
        <taxon>Rhodospirillales</taxon>
        <taxon>Novispirillaceae</taxon>
        <taxon>Caenispirillum</taxon>
    </lineage>
</organism>
<name>A0A286GCJ0_9PROT</name>
<evidence type="ECO:0000313" key="1">
    <source>
        <dbReference type="EMBL" id="SOD93243.1"/>
    </source>
</evidence>
<accession>A0A286GCJ0</accession>
<proteinExistence type="predicted"/>
<reference evidence="1 2" key="1">
    <citation type="submission" date="2017-09" db="EMBL/GenBank/DDBJ databases">
        <authorList>
            <person name="Ehlers B."/>
            <person name="Leendertz F.H."/>
        </authorList>
    </citation>
    <scope>NUCLEOTIDE SEQUENCE [LARGE SCALE GENOMIC DNA]</scope>
    <source>
        <strain evidence="1 2">USBA 140</strain>
    </source>
</reference>
<dbReference type="Proteomes" id="UP000219621">
    <property type="component" value="Unassembled WGS sequence"/>
</dbReference>
<dbReference type="RefSeq" id="WP_097278383.1">
    <property type="nucleotide sequence ID" value="NZ_OCNJ01000003.1"/>
</dbReference>
<protein>
    <submittedName>
        <fullName evidence="1">Uncharacterized protein</fullName>
    </submittedName>
</protein>